<sequence length="793" mass="83068">MSSRWAGLIVGGTSGVAVAAGGWLAPFLPGPWIYWLLAPVAGLSIGLTAQLLNRRSLTPLARALRALALRERFVQVPYTQTLGPLGQIAQAALKLREAVTDADTLAAERQAEGQQQTIRNQARAVLTGRFETDAATLLSEMSDATQALSRMAETLLSHAEVADGRSATGVRTASTVSAQIGTMATASDRLAHVIEGIRERADESRTVTASTVATVASTNASVAALTEATDRIASIATLIGAIAQKTQMLALNASIEAARAGDAGRGFAVVANEVKALSAQITAATADIRTDVGQMSGAVTEAVTAISDIAEAIGGLDRLAAGFADAAVEGEMAAAEIGRTALMAAGGVGTLVTDLTAAAGAAADTKTASDQVMGVTVDLTREFETLRHSVAGFLGDIRGGGIRVGVLHSLSGTMAGCERPLQDLLVMMIEEVNRAGGLLGRPLEAVIVNPRSDWPLYGSLARKLLTEDKVSVLFGCWTSISRKEVLPVVEDLGGLLLYPVQYEGEEQSPNVFYTGATPNQQALPAVDYLMSPQGGGFRRFYLVGTDYVYPQITNKILQGYLQSKGIGGSDVAVSFTPFGHEDWSAEVAAMRRFAAGGKAAVISTVNGDANIYFYRELARQGVTAATLPVMAFSVGENEAASLGAGLLDGHLVAWNYLMSLEAPENRRFIEAWRRHTGDAKAVTDDPMEATWIGFHLWCAAVEKAGTTDPKAVAAAMAGSRITGPGGVEVMMDPQNHHLHKPLAIGRVTADGRITTILRAPALLPPAPSSPYLSANPERVGSLATTHLRHKTIG</sequence>
<dbReference type="GO" id="GO:0016020">
    <property type="term" value="C:membrane"/>
    <property type="evidence" value="ECO:0007669"/>
    <property type="project" value="InterPro"/>
</dbReference>
<dbReference type="Pfam" id="PF00015">
    <property type="entry name" value="MCPsignal"/>
    <property type="match status" value="1"/>
</dbReference>
<evidence type="ECO:0000259" key="3">
    <source>
        <dbReference type="PROSITE" id="PS50111"/>
    </source>
</evidence>
<dbReference type="SMART" id="SM00283">
    <property type="entry name" value="MA"/>
    <property type="match status" value="1"/>
</dbReference>
<keyword evidence="2" id="KW-0812">Transmembrane</keyword>
<proteinExistence type="predicted"/>
<dbReference type="PROSITE" id="PS50111">
    <property type="entry name" value="CHEMOTAXIS_TRANSDUC_2"/>
    <property type="match status" value="1"/>
</dbReference>
<dbReference type="Proteomes" id="UP000216361">
    <property type="component" value="Unassembled WGS sequence"/>
</dbReference>
<dbReference type="InterPro" id="IPR004089">
    <property type="entry name" value="MCPsignal_dom"/>
</dbReference>
<dbReference type="EMBL" id="NOXS01000034">
    <property type="protein sequence ID" value="OYQ17279.1"/>
    <property type="molecule type" value="Genomic_DNA"/>
</dbReference>
<keyword evidence="2" id="KW-1133">Transmembrane helix</keyword>
<dbReference type="Pfam" id="PF13433">
    <property type="entry name" value="Peripla_BP_5"/>
    <property type="match status" value="1"/>
</dbReference>
<dbReference type="OrthoDB" id="9802022at2"/>
<evidence type="ECO:0000256" key="2">
    <source>
        <dbReference type="SAM" id="Phobius"/>
    </source>
</evidence>
<name>A0A255XJX8_9PROT</name>
<organism evidence="4 5">
    <name type="scientific">Elstera cyanobacteriorum</name>
    <dbReference type="NCBI Taxonomy" id="2022747"/>
    <lineage>
        <taxon>Bacteria</taxon>
        <taxon>Pseudomonadati</taxon>
        <taxon>Pseudomonadota</taxon>
        <taxon>Alphaproteobacteria</taxon>
        <taxon>Rhodospirillales</taxon>
        <taxon>Rhodospirillaceae</taxon>
        <taxon>Elstera</taxon>
    </lineage>
</organism>
<evidence type="ECO:0000256" key="1">
    <source>
        <dbReference type="PROSITE-ProRule" id="PRU00284"/>
    </source>
</evidence>
<dbReference type="CDD" id="cd06355">
    <property type="entry name" value="PBP1_FmdD-like"/>
    <property type="match status" value="1"/>
</dbReference>
<dbReference type="InterPro" id="IPR028082">
    <property type="entry name" value="Peripla_BP_I"/>
</dbReference>
<keyword evidence="1" id="KW-0807">Transducer</keyword>
<comment type="caution">
    <text evidence="4">The sequence shown here is derived from an EMBL/GenBank/DDBJ whole genome shotgun (WGS) entry which is preliminary data.</text>
</comment>
<dbReference type="Gene3D" id="1.10.287.950">
    <property type="entry name" value="Methyl-accepting chemotaxis protein"/>
    <property type="match status" value="1"/>
</dbReference>
<dbReference type="AlphaFoldDB" id="A0A255XJX8"/>
<dbReference type="InterPro" id="IPR017777">
    <property type="entry name" value="ABC_urea-bd_UrtA"/>
</dbReference>
<gene>
    <name evidence="4" type="ORF">CHR90_15005</name>
</gene>
<dbReference type="PANTHER" id="PTHR47628:SF1">
    <property type="entry name" value="ALIPHATIC AMIDASE EXPRESSION-REGULATING PROTEIN"/>
    <property type="match status" value="1"/>
</dbReference>
<reference evidence="4 5" key="1">
    <citation type="submission" date="2017-07" db="EMBL/GenBank/DDBJ databases">
        <title>Elstera cyanobacteriorum sp. nov., a novel bacterium isolated from cyanobacterial aggregates in a eutrophic lake.</title>
        <authorList>
            <person name="Cai H."/>
        </authorList>
    </citation>
    <scope>NUCLEOTIDE SEQUENCE [LARGE SCALE GENOMIC DNA]</scope>
    <source>
        <strain evidence="4 5">TH019</strain>
    </source>
</reference>
<dbReference type="RefSeq" id="WP_094409880.1">
    <property type="nucleotide sequence ID" value="NZ_BMJZ01000005.1"/>
</dbReference>
<feature type="transmembrane region" description="Helical" evidence="2">
    <location>
        <begin position="7"/>
        <end position="26"/>
    </location>
</feature>
<dbReference type="PANTHER" id="PTHR47628">
    <property type="match status" value="1"/>
</dbReference>
<keyword evidence="5" id="KW-1185">Reference proteome</keyword>
<evidence type="ECO:0000313" key="4">
    <source>
        <dbReference type="EMBL" id="OYQ17279.1"/>
    </source>
</evidence>
<evidence type="ECO:0000313" key="5">
    <source>
        <dbReference type="Proteomes" id="UP000216361"/>
    </source>
</evidence>
<accession>A0A255XJX8</accession>
<dbReference type="SUPFAM" id="SSF53822">
    <property type="entry name" value="Periplasmic binding protein-like I"/>
    <property type="match status" value="1"/>
</dbReference>
<feature type="domain" description="Methyl-accepting transducer" evidence="3">
    <location>
        <begin position="137"/>
        <end position="373"/>
    </location>
</feature>
<protein>
    <recommendedName>
        <fullName evidence="3">Methyl-accepting transducer domain-containing protein</fullName>
    </recommendedName>
</protein>
<dbReference type="Gene3D" id="3.40.50.2300">
    <property type="match status" value="2"/>
</dbReference>
<dbReference type="GO" id="GO:0007165">
    <property type="term" value="P:signal transduction"/>
    <property type="evidence" value="ECO:0007669"/>
    <property type="project" value="UniProtKB-KW"/>
</dbReference>
<dbReference type="SUPFAM" id="SSF58104">
    <property type="entry name" value="Methyl-accepting chemotaxis protein (MCP) signaling domain"/>
    <property type="match status" value="1"/>
</dbReference>
<keyword evidence="2" id="KW-0472">Membrane</keyword>